<proteinExistence type="predicted"/>
<comment type="caution">
    <text evidence="1">The sequence shown here is derived from an EMBL/GenBank/DDBJ whole genome shotgun (WGS) entry which is preliminary data.</text>
</comment>
<protein>
    <submittedName>
        <fullName evidence="1">Uncharacterized protein</fullName>
    </submittedName>
</protein>
<evidence type="ECO:0000313" key="2">
    <source>
        <dbReference type="Proteomes" id="UP001177260"/>
    </source>
</evidence>
<organism evidence="1 2">
    <name type="scientific">Aspergillus melleus</name>
    <dbReference type="NCBI Taxonomy" id="138277"/>
    <lineage>
        <taxon>Eukaryota</taxon>
        <taxon>Fungi</taxon>
        <taxon>Dikarya</taxon>
        <taxon>Ascomycota</taxon>
        <taxon>Pezizomycotina</taxon>
        <taxon>Eurotiomycetes</taxon>
        <taxon>Eurotiomycetidae</taxon>
        <taxon>Eurotiales</taxon>
        <taxon>Aspergillaceae</taxon>
        <taxon>Aspergillus</taxon>
        <taxon>Aspergillus subgen. Circumdati</taxon>
    </lineage>
</organism>
<name>A0ACC3B118_9EURO</name>
<reference evidence="1 2" key="1">
    <citation type="journal article" date="2023" name="ACS Omega">
        <title>Identification of the Neoaspergillic Acid Biosynthesis Gene Cluster by Establishing an In Vitro CRISPR-Ribonucleoprotein Genetic System in Aspergillus melleus.</title>
        <authorList>
            <person name="Yuan B."/>
            <person name="Grau M.F."/>
            <person name="Murata R.M."/>
            <person name="Torok T."/>
            <person name="Venkateswaran K."/>
            <person name="Stajich J.E."/>
            <person name="Wang C.C.C."/>
        </authorList>
    </citation>
    <scope>NUCLEOTIDE SEQUENCE [LARGE SCALE GENOMIC DNA]</scope>
    <source>
        <strain evidence="1 2">IMV 1140</strain>
    </source>
</reference>
<keyword evidence="2" id="KW-1185">Reference proteome</keyword>
<accession>A0ACC3B118</accession>
<evidence type="ECO:0000313" key="1">
    <source>
        <dbReference type="EMBL" id="KAK1143629.1"/>
    </source>
</evidence>
<dbReference type="EMBL" id="JAOPJF010000038">
    <property type="protein sequence ID" value="KAK1143629.1"/>
    <property type="molecule type" value="Genomic_DNA"/>
</dbReference>
<gene>
    <name evidence="1" type="ORF">N8T08_006239</name>
</gene>
<sequence>MAPTVAFITGANRGLGFGLVKNFVANPNYIVVAAARDPAHPTAQELTKLPTGEGSSVIVVKYDAGVEQSAFDAVKEATDKGVDHFDYVVANAGIAKVYPLVKDVKRADLVEHIEVNVLSVVSLYQATRSLLEKSTIKPVYAIMGSGGGALGRQPPIPSAAYGASKSMLPWYGTRINAEDEWLNAFVIDPGWVQTDMGNGAAQGWGLESAPDTIEKSTTGIIDVITKGTKEKYGGKVVLYDGEVQAW</sequence>
<dbReference type="Proteomes" id="UP001177260">
    <property type="component" value="Unassembled WGS sequence"/>
</dbReference>